<protein>
    <recommendedName>
        <fullName evidence="3">NADP-binding protein</fullName>
    </recommendedName>
</protein>
<dbReference type="PANTHER" id="PTHR40129:SF2">
    <property type="entry name" value="KETOPANTOATE REDUCTASE N-TERMINAL DOMAIN-CONTAINING PROTEIN"/>
    <property type="match status" value="1"/>
</dbReference>
<dbReference type="PANTHER" id="PTHR40129">
    <property type="entry name" value="KETOPANTOATE REDUCTASE N-TERMINAL DOMAIN-CONTAINING PROTEIN"/>
    <property type="match status" value="1"/>
</dbReference>
<evidence type="ECO:0008006" key="3">
    <source>
        <dbReference type="Google" id="ProtNLM"/>
    </source>
</evidence>
<dbReference type="EMBL" id="AQGV01000010">
    <property type="protein sequence ID" value="MBE0366593.1"/>
    <property type="molecule type" value="Genomic_DNA"/>
</dbReference>
<reference evidence="1 2" key="1">
    <citation type="submission" date="2015-03" db="EMBL/GenBank/DDBJ databases">
        <title>Genome sequence of Pseudoalteromonas aurantia.</title>
        <authorList>
            <person name="Xie B.-B."/>
            <person name="Rong J.-C."/>
            <person name="Qin Q.-L."/>
            <person name="Zhang Y.-Z."/>
        </authorList>
    </citation>
    <scope>NUCLEOTIDE SEQUENCE [LARGE SCALE GENOMIC DNA]</scope>
    <source>
        <strain evidence="1 2">208</strain>
    </source>
</reference>
<dbReference type="InterPro" id="IPR036291">
    <property type="entry name" value="NAD(P)-bd_dom_sf"/>
</dbReference>
<organism evidence="1 2">
    <name type="scientific">Pseudoalteromonas aurantia 208</name>
    <dbReference type="NCBI Taxonomy" id="1314867"/>
    <lineage>
        <taxon>Bacteria</taxon>
        <taxon>Pseudomonadati</taxon>
        <taxon>Pseudomonadota</taxon>
        <taxon>Gammaproteobacteria</taxon>
        <taxon>Alteromonadales</taxon>
        <taxon>Pseudoalteromonadaceae</taxon>
        <taxon>Pseudoalteromonas</taxon>
    </lineage>
</organism>
<sequence length="252" mass="28495">MTQLIVLGAGWLGQPLCRQANERGWQVQGTRRNPDPTVPFERQFSLLEERVTHTLSLHNAWWVCAIPPRARNKDSQYLHTLEHALTLSKDMSAKGFLLCSSTGVYSRADGLYNEHSSIETSTDRQQMLVNAERMVLNQGGKVLRLAGLVGPNREPGQFIAAKALKSSSHGHVNMVHQQDVLNGIFTVLSNWHHNQAIYNLCHPWHPTRAQYYQQKCQLLETQPPTFSCDTESERIIDGSAIEQLGFEYLHAI</sequence>
<dbReference type="Gene3D" id="3.40.50.720">
    <property type="entry name" value="NAD(P)-binding Rossmann-like Domain"/>
    <property type="match status" value="1"/>
</dbReference>
<evidence type="ECO:0000313" key="1">
    <source>
        <dbReference type="EMBL" id="MBE0366593.1"/>
    </source>
</evidence>
<name>A0ABR9E6H8_9GAMM</name>
<dbReference type="SUPFAM" id="SSF51735">
    <property type="entry name" value="NAD(P)-binding Rossmann-fold domains"/>
    <property type="match status" value="1"/>
</dbReference>
<accession>A0ABR9E6H8</accession>
<gene>
    <name evidence="1" type="ORF">PAUR_a3628</name>
</gene>
<comment type="caution">
    <text evidence="1">The sequence shown here is derived from an EMBL/GenBank/DDBJ whole genome shotgun (WGS) entry which is preliminary data.</text>
</comment>
<dbReference type="Proteomes" id="UP000615755">
    <property type="component" value="Unassembled WGS sequence"/>
</dbReference>
<evidence type="ECO:0000313" key="2">
    <source>
        <dbReference type="Proteomes" id="UP000615755"/>
    </source>
</evidence>
<keyword evidence="2" id="KW-1185">Reference proteome</keyword>
<proteinExistence type="predicted"/>